<dbReference type="Pfam" id="PF26146">
    <property type="entry name" value="PI-PLC_X"/>
    <property type="match status" value="1"/>
</dbReference>
<evidence type="ECO:0000256" key="1">
    <source>
        <dbReference type="SAM" id="MobiDB-lite"/>
    </source>
</evidence>
<evidence type="ECO:0000313" key="3">
    <source>
        <dbReference type="Proteomes" id="UP000014074"/>
    </source>
</evidence>
<dbReference type="RefSeq" id="XP_007917181.1">
    <property type="nucleotide sequence ID" value="XM_007918990.1"/>
</dbReference>
<dbReference type="InterPro" id="IPR051057">
    <property type="entry name" value="PI-PLC_domain"/>
</dbReference>
<feature type="region of interest" description="Disordered" evidence="1">
    <location>
        <begin position="270"/>
        <end position="289"/>
    </location>
</feature>
<dbReference type="OrthoDB" id="7984201at2759"/>
<dbReference type="InterPro" id="IPR017946">
    <property type="entry name" value="PLC-like_Pdiesterase_TIM-brl"/>
</dbReference>
<dbReference type="PANTHER" id="PTHR13593:SF80">
    <property type="entry name" value="PLC-LIKE PHOSPHODIESTERASE"/>
    <property type="match status" value="1"/>
</dbReference>
<protein>
    <submittedName>
        <fullName evidence="2">Putative plc-like phosphodiesterase protein</fullName>
    </submittedName>
</protein>
<reference evidence="3" key="1">
    <citation type="journal article" date="2013" name="Genome Announc.">
        <title>Draft genome sequence of the ascomycete Phaeoacremonium aleophilum strain UCR-PA7, a causal agent of the esca disease complex in grapevines.</title>
        <authorList>
            <person name="Blanco-Ulate B."/>
            <person name="Rolshausen P."/>
            <person name="Cantu D."/>
        </authorList>
    </citation>
    <scope>NUCLEOTIDE SEQUENCE [LARGE SCALE GENOMIC DNA]</scope>
    <source>
        <strain evidence="3">UCR-PA7</strain>
    </source>
</reference>
<dbReference type="GO" id="GO:0006629">
    <property type="term" value="P:lipid metabolic process"/>
    <property type="evidence" value="ECO:0007669"/>
    <property type="project" value="InterPro"/>
</dbReference>
<dbReference type="SUPFAM" id="SSF51695">
    <property type="entry name" value="PLC-like phosphodiesterases"/>
    <property type="match status" value="1"/>
</dbReference>
<dbReference type="Gene3D" id="3.20.20.190">
    <property type="entry name" value="Phosphatidylinositol (PI) phosphodiesterase"/>
    <property type="match status" value="1"/>
</dbReference>
<dbReference type="KEGG" id="tmn:UCRPA7_6452"/>
<organism evidence="2 3">
    <name type="scientific">Phaeoacremonium minimum (strain UCR-PA7)</name>
    <name type="common">Esca disease fungus</name>
    <name type="synonym">Togninia minima</name>
    <dbReference type="NCBI Taxonomy" id="1286976"/>
    <lineage>
        <taxon>Eukaryota</taxon>
        <taxon>Fungi</taxon>
        <taxon>Dikarya</taxon>
        <taxon>Ascomycota</taxon>
        <taxon>Pezizomycotina</taxon>
        <taxon>Sordariomycetes</taxon>
        <taxon>Sordariomycetidae</taxon>
        <taxon>Togniniales</taxon>
        <taxon>Togniniaceae</taxon>
        <taxon>Phaeoacremonium</taxon>
    </lineage>
</organism>
<dbReference type="eggNOG" id="ENOG502RUV2">
    <property type="taxonomic scope" value="Eukaryota"/>
</dbReference>
<evidence type="ECO:0000313" key="2">
    <source>
        <dbReference type="EMBL" id="EON98080.1"/>
    </source>
</evidence>
<dbReference type="GO" id="GO:0008081">
    <property type="term" value="F:phosphoric diester hydrolase activity"/>
    <property type="evidence" value="ECO:0007669"/>
    <property type="project" value="InterPro"/>
</dbReference>
<dbReference type="HOGENOM" id="CLU_037358_1_0_1"/>
<dbReference type="Proteomes" id="UP000014074">
    <property type="component" value="Unassembled WGS sequence"/>
</dbReference>
<sequence length="310" mass="32599">MGAHDSAFLRDASTDNSVAGNQYFNATVALSAGIRLLQAQVHNENGTLRLCHTSCDVLDAGTLEAWLGKVKYWMDENPNEVVTILLVNSDDVDASDFGSAFESSGISDYGYTPSSTTATSDWPTLQTMIDAGTRLVTFIASITYDSTYPYLLSEFEYVFETAYEVTSLSGFNCTLDRPSSASSASSAISAGMLPLMNHFAYSALSASILIPDVSDIATTNSPSTSTTGALGTEAEQCAGEWGINPVFVLVDFYDQGPSIDTADNLNAITATGRGSSSSDSDSTNAGSQQRGLGMKTGALVAFLAAAVFLV</sequence>
<accession>R8BFK0</accession>
<gene>
    <name evidence="2" type="ORF">UCRPA7_6452</name>
</gene>
<dbReference type="PANTHER" id="PTHR13593">
    <property type="match status" value="1"/>
</dbReference>
<name>R8BFK0_PHAM7</name>
<dbReference type="AlphaFoldDB" id="R8BFK0"/>
<dbReference type="GeneID" id="19327110"/>
<dbReference type="EMBL" id="KB933236">
    <property type="protein sequence ID" value="EON98080.1"/>
    <property type="molecule type" value="Genomic_DNA"/>
</dbReference>
<proteinExistence type="predicted"/>
<keyword evidence="3" id="KW-1185">Reference proteome</keyword>